<dbReference type="Pfam" id="PF14223">
    <property type="entry name" value="Retrotran_gag_2"/>
    <property type="match status" value="1"/>
</dbReference>
<evidence type="ECO:0000256" key="1">
    <source>
        <dbReference type="SAM" id="MobiDB-lite"/>
    </source>
</evidence>
<evidence type="ECO:0000313" key="3">
    <source>
        <dbReference type="Proteomes" id="UP000284842"/>
    </source>
</evidence>
<organism evidence="2 3">
    <name type="scientific">Panaeolus cyanescens</name>
    <dbReference type="NCBI Taxonomy" id="181874"/>
    <lineage>
        <taxon>Eukaryota</taxon>
        <taxon>Fungi</taxon>
        <taxon>Dikarya</taxon>
        <taxon>Basidiomycota</taxon>
        <taxon>Agaricomycotina</taxon>
        <taxon>Agaricomycetes</taxon>
        <taxon>Agaricomycetidae</taxon>
        <taxon>Agaricales</taxon>
        <taxon>Agaricineae</taxon>
        <taxon>Galeropsidaceae</taxon>
        <taxon>Panaeolus</taxon>
    </lineage>
</organism>
<dbReference type="AlphaFoldDB" id="A0A409WWZ4"/>
<keyword evidence="3" id="KW-1185">Reference proteome</keyword>
<comment type="caution">
    <text evidence="2">The sequence shown here is derived from an EMBL/GenBank/DDBJ whole genome shotgun (WGS) entry which is preliminary data.</text>
</comment>
<dbReference type="OrthoDB" id="2941894at2759"/>
<feature type="compositionally biased region" description="Basic and acidic residues" evidence="1">
    <location>
        <begin position="245"/>
        <end position="258"/>
    </location>
</feature>
<feature type="compositionally biased region" description="Polar residues" evidence="1">
    <location>
        <begin position="264"/>
        <end position="273"/>
    </location>
</feature>
<reference evidence="2 3" key="1">
    <citation type="journal article" date="2018" name="Evol. Lett.">
        <title>Horizontal gene cluster transfer increased hallucinogenic mushroom diversity.</title>
        <authorList>
            <person name="Reynolds H.T."/>
            <person name="Vijayakumar V."/>
            <person name="Gluck-Thaler E."/>
            <person name="Korotkin H.B."/>
            <person name="Matheny P.B."/>
            <person name="Slot J.C."/>
        </authorList>
    </citation>
    <scope>NUCLEOTIDE SEQUENCE [LARGE SCALE GENOMIC DNA]</scope>
    <source>
        <strain evidence="2 3">2629</strain>
    </source>
</reference>
<feature type="compositionally biased region" description="Polar residues" evidence="1">
    <location>
        <begin position="230"/>
        <end position="244"/>
    </location>
</feature>
<feature type="non-terminal residue" evidence="2">
    <location>
        <position position="1"/>
    </location>
</feature>
<gene>
    <name evidence="2" type="ORF">CVT24_011810</name>
</gene>
<dbReference type="EMBL" id="NHTK01005083">
    <property type="protein sequence ID" value="PPQ82999.1"/>
    <property type="molecule type" value="Genomic_DNA"/>
</dbReference>
<feature type="compositionally biased region" description="Pro residues" evidence="1">
    <location>
        <begin position="202"/>
        <end position="225"/>
    </location>
</feature>
<feature type="region of interest" description="Disordered" evidence="1">
    <location>
        <begin position="193"/>
        <end position="273"/>
    </location>
</feature>
<proteinExistence type="predicted"/>
<dbReference type="Proteomes" id="UP000284842">
    <property type="component" value="Unassembled WGS sequence"/>
</dbReference>
<protein>
    <submittedName>
        <fullName evidence="2">Uncharacterized protein</fullName>
    </submittedName>
</protein>
<accession>A0A409WWZ4</accession>
<evidence type="ECO:0000313" key="2">
    <source>
        <dbReference type="EMBL" id="PPQ82999.1"/>
    </source>
</evidence>
<name>A0A409WWZ4_9AGAR</name>
<dbReference type="InParanoid" id="A0A409WWZ4"/>
<sequence>VLASDISRPSISLVSSPPNAFTADPLCEAKGNWRDWKWAMEGTIGLTPLWDYIQGYVPCPNPEREPRAYRHWMSNDRMARLYINSAMDLDEAKAMNVRDIKPATALWATLQKKYENLGAVNQFSLLEQVFSTDLEDGDNLLKSFNAAVELATRAYGSKLSKNTFQVLALTRMISRIPSLSHIKTTIYNPEPLDYDEEDIYQPPEPQVPEAPPLQPPPQNPQPQPPKRSSRIASAATNGTVTQAERLQHAVQEAREAAARRKHSLSQTPMTPSP</sequence>